<feature type="region of interest" description="Disordered" evidence="1">
    <location>
        <begin position="685"/>
        <end position="723"/>
    </location>
</feature>
<organism evidence="2 3">
    <name type="scientific">Apiotrichum porosum</name>
    <dbReference type="NCBI Taxonomy" id="105984"/>
    <lineage>
        <taxon>Eukaryota</taxon>
        <taxon>Fungi</taxon>
        <taxon>Dikarya</taxon>
        <taxon>Basidiomycota</taxon>
        <taxon>Agaricomycotina</taxon>
        <taxon>Tremellomycetes</taxon>
        <taxon>Trichosporonales</taxon>
        <taxon>Trichosporonaceae</taxon>
        <taxon>Apiotrichum</taxon>
    </lineage>
</organism>
<feature type="compositionally biased region" description="Pro residues" evidence="1">
    <location>
        <begin position="27"/>
        <end position="36"/>
    </location>
</feature>
<sequence>MASLVKTLTHKASRGRLRKQSDASNATPPPPVPTAPPSYSSPSSAMSADSPSANLSPSVAFSPVSSLSTSPTTPATPSLRFWRKREPSPAPEKSSHRLTGPPKPILRRRDGMEASPSPRPASSARLPSYSAGYSPQGSERQLGTSPTSSSRDHSSPPSAFRPAATSPPTYALPTPPKANRPPMLRLSSAPTGTRWPEGGLSPTTSLFNYTAQTPTFGPGMATSVSSAPPAARSSTYSAHRVSSYSQRSTRSSNYRVSPPGSATGLSATASSGGHSPTSASGRPNSRQSMRSSRPGSSASGSYPRGAAPSNPLRPSSVLSNNGSTRRRSSRPAAPSGSRTRASISISPTFQPPSPSNGSMCMSPGPISPMSAGHSPVSPMAPLTPLGAAFAIPSAPPLSPATLGRQAFGGASPLATVPQSPDVNDSAPSTPDLNRWDSPAGNDLASPSLASTPGGVCPTPFRTPTPRRTRSDAGTSTPPRRANTTPRRKLTEDGSPLPMLNLIPATPQDVVERPPSAPAVEDEERKPVARVLFEEWGKTSPHLDDVALGPGSPIQLNVMQLDDLESDSSDNETDDSDDRTADAHEEDSEYNAIALALLARERQAAAAKAKTLATPMPPPKPAKSPARKLTGTDKGKSLYEAHDDGRSISHSLAELAALACDLPPLGEELTQTAAAASQRLAAARAAVDSTVPTTPPRVRRVPVPQVTEPMTPPQSEGSSEPCTPASVPRSLPACGRPVCAAPCEPLPPSPEFMSYGSLPSLVSHDSVPSNMSHDPESLTHMSHIGTASPDAEEAMAHMLHTLSSSTSGPFSLNFSQYMTQTTPKGMSADLAPENPGLGLGLDQVDLASFPYFDSPATGSRGEAENLASPVFKTPASPNTRQIHRMSAAAAHPHRVALYGTPRLFRRSVDSAISASTATTAASPRDSMHHVSHSSVSSMSMASDISDDDVLNAAIMNVTPFSGPYVVRREEAYSQEVGIAY</sequence>
<dbReference type="AlphaFoldDB" id="A0A427YBC9"/>
<keyword evidence="3" id="KW-1185">Reference proteome</keyword>
<feature type="compositionally biased region" description="Polar residues" evidence="1">
    <location>
        <begin position="201"/>
        <end position="215"/>
    </location>
</feature>
<feature type="compositionally biased region" description="Low complexity" evidence="1">
    <location>
        <begin position="221"/>
        <end position="273"/>
    </location>
</feature>
<feature type="region of interest" description="Disordered" evidence="1">
    <location>
        <begin position="1"/>
        <end position="375"/>
    </location>
</feature>
<evidence type="ECO:0000313" key="3">
    <source>
        <dbReference type="Proteomes" id="UP000279236"/>
    </source>
</evidence>
<dbReference type="GeneID" id="39585448"/>
<name>A0A427YBC9_9TREE</name>
<feature type="region of interest" description="Disordered" evidence="1">
    <location>
        <begin position="564"/>
        <end position="586"/>
    </location>
</feature>
<feature type="compositionally biased region" description="Low complexity" evidence="1">
    <location>
        <begin position="474"/>
        <end position="484"/>
    </location>
</feature>
<feature type="region of interest" description="Disordered" evidence="1">
    <location>
        <begin position="402"/>
        <end position="526"/>
    </location>
</feature>
<dbReference type="OrthoDB" id="10691729at2759"/>
<feature type="compositionally biased region" description="Low complexity" evidence="1">
    <location>
        <begin position="37"/>
        <end position="78"/>
    </location>
</feature>
<evidence type="ECO:0000256" key="1">
    <source>
        <dbReference type="SAM" id="MobiDB-lite"/>
    </source>
</evidence>
<feature type="compositionally biased region" description="Polar residues" evidence="1">
    <location>
        <begin position="416"/>
        <end position="431"/>
    </location>
</feature>
<dbReference type="EMBL" id="RSCE01000001">
    <property type="protein sequence ID" value="RSH88365.1"/>
    <property type="molecule type" value="Genomic_DNA"/>
</dbReference>
<feature type="compositionally biased region" description="Acidic residues" evidence="1">
    <location>
        <begin position="564"/>
        <end position="576"/>
    </location>
</feature>
<feature type="compositionally biased region" description="Basic residues" evidence="1">
    <location>
        <begin position="8"/>
        <end position="18"/>
    </location>
</feature>
<dbReference type="Proteomes" id="UP000279236">
    <property type="component" value="Unassembled WGS sequence"/>
</dbReference>
<feature type="compositionally biased region" description="Polar residues" evidence="1">
    <location>
        <begin position="133"/>
        <end position="144"/>
    </location>
</feature>
<evidence type="ECO:0000313" key="2">
    <source>
        <dbReference type="EMBL" id="RSH88365.1"/>
    </source>
</evidence>
<accession>A0A427YBC9</accession>
<comment type="caution">
    <text evidence="2">The sequence shown here is derived from an EMBL/GenBank/DDBJ whole genome shotgun (WGS) entry which is preliminary data.</text>
</comment>
<feature type="region of interest" description="Disordered" evidence="1">
    <location>
        <begin position="609"/>
        <end position="632"/>
    </location>
</feature>
<gene>
    <name evidence="2" type="ORF">EHS24_000905</name>
</gene>
<dbReference type="RefSeq" id="XP_028480573.1">
    <property type="nucleotide sequence ID" value="XM_028616716.1"/>
</dbReference>
<feature type="compositionally biased region" description="Polar residues" evidence="1">
    <location>
        <begin position="274"/>
        <end position="284"/>
    </location>
</feature>
<proteinExistence type="predicted"/>
<feature type="compositionally biased region" description="Low complexity" evidence="1">
    <location>
        <begin position="114"/>
        <end position="131"/>
    </location>
</feature>
<reference evidence="2 3" key="1">
    <citation type="submission" date="2018-11" db="EMBL/GenBank/DDBJ databases">
        <title>Genome sequence of Apiotrichum porosum DSM 27194.</title>
        <authorList>
            <person name="Aliyu H."/>
            <person name="Gorte O."/>
            <person name="Ochsenreither K."/>
        </authorList>
    </citation>
    <scope>NUCLEOTIDE SEQUENCE [LARGE SCALE GENOMIC DNA]</scope>
    <source>
        <strain evidence="2 3">DSM 27194</strain>
    </source>
</reference>
<feature type="compositionally biased region" description="Low complexity" evidence="1">
    <location>
        <begin position="285"/>
        <end position="309"/>
    </location>
</feature>
<feature type="compositionally biased region" description="Low complexity" evidence="1">
    <location>
        <begin position="330"/>
        <end position="342"/>
    </location>
</feature>
<protein>
    <submittedName>
        <fullName evidence="2">Uncharacterized protein</fullName>
    </submittedName>
</protein>